<evidence type="ECO:0000313" key="2">
    <source>
        <dbReference type="Proteomes" id="UP001417504"/>
    </source>
</evidence>
<reference evidence="1 2" key="1">
    <citation type="submission" date="2024-01" db="EMBL/GenBank/DDBJ databases">
        <title>Genome assemblies of Stephania.</title>
        <authorList>
            <person name="Yang L."/>
        </authorList>
    </citation>
    <scope>NUCLEOTIDE SEQUENCE [LARGE SCALE GENOMIC DNA]</scope>
    <source>
        <strain evidence="1">QJT</strain>
        <tissue evidence="1">Leaf</tissue>
    </source>
</reference>
<dbReference type="PANTHER" id="PTHR48040">
    <property type="entry name" value="PLEIOTROPIC DRUG RESISTANCE PROTEIN 1-LIKE ISOFORM X1"/>
    <property type="match status" value="1"/>
</dbReference>
<dbReference type="EMBL" id="JBBNAE010000004">
    <property type="protein sequence ID" value="KAK9130800.1"/>
    <property type="molecule type" value="Genomic_DNA"/>
</dbReference>
<dbReference type="Proteomes" id="UP001417504">
    <property type="component" value="Unassembled WGS sequence"/>
</dbReference>
<organism evidence="1 2">
    <name type="scientific">Stephania japonica</name>
    <dbReference type="NCBI Taxonomy" id="461633"/>
    <lineage>
        <taxon>Eukaryota</taxon>
        <taxon>Viridiplantae</taxon>
        <taxon>Streptophyta</taxon>
        <taxon>Embryophyta</taxon>
        <taxon>Tracheophyta</taxon>
        <taxon>Spermatophyta</taxon>
        <taxon>Magnoliopsida</taxon>
        <taxon>Ranunculales</taxon>
        <taxon>Menispermaceae</taxon>
        <taxon>Menispermoideae</taxon>
        <taxon>Cissampelideae</taxon>
        <taxon>Stephania</taxon>
    </lineage>
</organism>
<keyword evidence="2" id="KW-1185">Reference proteome</keyword>
<protein>
    <submittedName>
        <fullName evidence="1">Uncharacterized protein</fullName>
    </submittedName>
</protein>
<name>A0AAP0JD40_9MAGN</name>
<sequence length="499" mass="56242">MKSYQNDSSPRVQTLQRLRDTSTRGIGIGHVCLLTKTDDLSKPLRSLELLRLFSRSFRSLGFHCSLSSSSSLSSNLCYLISKPTFLSFAPQCLLSKSSWLRRDWRRFDFRICALSSFAIVAKPGGIKVKVFKEENYLANWIKVDNVVKAMSILALFNLLGESSLSIAVDMVFRVIVTIHIGEMTVRETLAFSARVQGVGATHAELLLELSRRKKEANIKPDTDLDLFMKSAALDGQEASVITDYIIKVQVIKMLGKSMKILEVDKRSLMLSSSLTIVVAINGSRKSNCALKWALERFSDEGKFMFKLLHVRARITTVPTPMGNYIPILQVRDDVAIAYKKEMEWKTSKRLLPHKQLCSEKKVHILPKQMEATNMKVLILSAASIVTLLMTRAHKQTEDQLLYTHILPVRLSMFSQCKRIQMSKKGKLHQSKNIDTALEGTRVLAKPSLPEAMNKCFLLIASYLVQTRFGAWGCFAFGEDSKDIITTNLEKLLVSNLVQL</sequence>
<evidence type="ECO:0000313" key="1">
    <source>
        <dbReference type="EMBL" id="KAK9130800.1"/>
    </source>
</evidence>
<comment type="caution">
    <text evidence="1">The sequence shown here is derived from an EMBL/GenBank/DDBJ whole genome shotgun (WGS) entry which is preliminary data.</text>
</comment>
<dbReference type="PANTHER" id="PTHR48040:SF35">
    <property type="entry name" value="ABC TRANSPORTER G FAMILY MEMBER 39-LIKE"/>
    <property type="match status" value="1"/>
</dbReference>
<accession>A0AAP0JD40</accession>
<gene>
    <name evidence="1" type="ORF">Sjap_011287</name>
</gene>
<proteinExistence type="predicted"/>
<dbReference type="AlphaFoldDB" id="A0AAP0JD40"/>